<dbReference type="EMBL" id="DPVV01000118">
    <property type="protein sequence ID" value="HCL01437.1"/>
    <property type="molecule type" value="Genomic_DNA"/>
</dbReference>
<dbReference type="Proteomes" id="UP000262969">
    <property type="component" value="Unassembled WGS sequence"/>
</dbReference>
<comment type="caution">
    <text evidence="2">The sequence shown here is derived from an EMBL/GenBank/DDBJ whole genome shotgun (WGS) entry which is preliminary data.</text>
</comment>
<protein>
    <submittedName>
        <fullName evidence="2">Nicotinate phosphoribosyltransferase</fullName>
    </submittedName>
</protein>
<dbReference type="Pfam" id="PF17956">
    <property type="entry name" value="NAPRTase_C"/>
    <property type="match status" value="1"/>
</dbReference>
<organism evidence="2 3">
    <name type="scientific">Lachnoclostridium phytofermentans</name>
    <dbReference type="NCBI Taxonomy" id="66219"/>
    <lineage>
        <taxon>Bacteria</taxon>
        <taxon>Bacillati</taxon>
        <taxon>Bacillota</taxon>
        <taxon>Clostridia</taxon>
        <taxon>Lachnospirales</taxon>
        <taxon>Lachnospiraceae</taxon>
    </lineage>
</organism>
<keyword evidence="2" id="KW-0808">Transferase</keyword>
<evidence type="ECO:0000259" key="1">
    <source>
        <dbReference type="Pfam" id="PF17956"/>
    </source>
</evidence>
<dbReference type="AlphaFoldDB" id="A0A3D2X411"/>
<accession>A0A3D2X411</accession>
<dbReference type="GO" id="GO:0009435">
    <property type="term" value="P:NAD+ biosynthetic process"/>
    <property type="evidence" value="ECO:0007669"/>
    <property type="project" value="InterPro"/>
</dbReference>
<gene>
    <name evidence="2" type="ORF">DHW61_03325</name>
</gene>
<feature type="domain" description="Nicotinate phosphoribosyltransferase C-terminal" evidence="1">
    <location>
        <begin position="1"/>
        <end position="62"/>
    </location>
</feature>
<name>A0A3D2X411_9FIRM</name>
<evidence type="ECO:0000313" key="2">
    <source>
        <dbReference type="EMBL" id="HCL01437.1"/>
    </source>
</evidence>
<dbReference type="Gene3D" id="3.20.140.10">
    <property type="entry name" value="nicotinate phosphoribosyltransferase"/>
    <property type="match status" value="1"/>
</dbReference>
<dbReference type="GO" id="GO:0016757">
    <property type="term" value="F:glycosyltransferase activity"/>
    <property type="evidence" value="ECO:0007669"/>
    <property type="project" value="UniProtKB-KW"/>
</dbReference>
<evidence type="ECO:0000313" key="3">
    <source>
        <dbReference type="Proteomes" id="UP000262969"/>
    </source>
</evidence>
<sequence length="75" mass="9026">YKMREMLAPIFLNGECVYEAPAVMDIRTYCQEELNTLWDETRRLVNPQDVFVDLSNELYHMKHQLLDSYNARVRE</sequence>
<dbReference type="InterPro" id="IPR041619">
    <property type="entry name" value="NAPRTase_C"/>
</dbReference>
<reference evidence="2 3" key="1">
    <citation type="journal article" date="2018" name="Nat. Biotechnol.">
        <title>A standardized bacterial taxonomy based on genome phylogeny substantially revises the tree of life.</title>
        <authorList>
            <person name="Parks D.H."/>
            <person name="Chuvochina M."/>
            <person name="Waite D.W."/>
            <person name="Rinke C."/>
            <person name="Skarshewski A."/>
            <person name="Chaumeil P.A."/>
            <person name="Hugenholtz P."/>
        </authorList>
    </citation>
    <scope>NUCLEOTIDE SEQUENCE [LARGE SCALE GENOMIC DNA]</scope>
    <source>
        <strain evidence="2">UBA11728</strain>
    </source>
</reference>
<feature type="non-terminal residue" evidence="2">
    <location>
        <position position="1"/>
    </location>
</feature>
<dbReference type="InterPro" id="IPR036068">
    <property type="entry name" value="Nicotinate_pribotase-like_C"/>
</dbReference>
<keyword evidence="2" id="KW-0328">Glycosyltransferase</keyword>
<proteinExistence type="predicted"/>
<dbReference type="SUPFAM" id="SSF51690">
    <property type="entry name" value="Nicotinate/Quinolinate PRTase C-terminal domain-like"/>
    <property type="match status" value="1"/>
</dbReference>